<evidence type="ECO:0000259" key="1">
    <source>
        <dbReference type="Pfam" id="PF02875"/>
    </source>
</evidence>
<dbReference type="EMBL" id="JAAIJR010000002">
    <property type="protein sequence ID" value="NEX18867.1"/>
    <property type="molecule type" value="Genomic_DNA"/>
</dbReference>
<keyword evidence="3" id="KW-1185">Reference proteome</keyword>
<protein>
    <submittedName>
        <fullName evidence="2">UDP-N-acetylmuramoylalanyl-D-glutamate--2, 6-diaminopimelate ligase</fullName>
    </submittedName>
</protein>
<dbReference type="Gene3D" id="3.40.1190.10">
    <property type="entry name" value="Mur-like, catalytic domain"/>
    <property type="match status" value="1"/>
</dbReference>
<dbReference type="SUPFAM" id="SSF53244">
    <property type="entry name" value="MurD-like peptide ligases, peptide-binding domain"/>
    <property type="match status" value="1"/>
</dbReference>
<evidence type="ECO:0000313" key="3">
    <source>
        <dbReference type="Proteomes" id="UP000471640"/>
    </source>
</evidence>
<dbReference type="GO" id="GO:0016881">
    <property type="term" value="F:acid-amino acid ligase activity"/>
    <property type="evidence" value="ECO:0007669"/>
    <property type="project" value="InterPro"/>
</dbReference>
<dbReference type="Gene3D" id="3.90.190.20">
    <property type="entry name" value="Mur ligase, C-terminal domain"/>
    <property type="match status" value="1"/>
</dbReference>
<evidence type="ECO:0000313" key="2">
    <source>
        <dbReference type="EMBL" id="NEX18867.1"/>
    </source>
</evidence>
<name>A0A6P1DKW6_9GAMM</name>
<reference evidence="3" key="1">
    <citation type="journal article" date="2020" name="Microbiol. Resour. Announc.">
        <title>Draft Genome Sequences of Thiorhodococcus mannitoliphagus and Thiorhodococcus minor, Purple Sulfur Photosynthetic Bacteria in the Gammaproteobacterial Family Chromatiaceae.</title>
        <authorList>
            <person name="Aviles F.A."/>
            <person name="Meyer T.E."/>
            <person name="Kyndt J.A."/>
        </authorList>
    </citation>
    <scope>NUCLEOTIDE SEQUENCE [LARGE SCALE GENOMIC DNA]</scope>
    <source>
        <strain evidence="3">DSM 18266</strain>
    </source>
</reference>
<dbReference type="InterPro" id="IPR004101">
    <property type="entry name" value="Mur_ligase_C"/>
</dbReference>
<dbReference type="AlphaFoldDB" id="A0A6P1DKW6"/>
<gene>
    <name evidence="2" type="ORF">G3480_00780</name>
</gene>
<dbReference type="SUPFAM" id="SSF53623">
    <property type="entry name" value="MurD-like peptide ligases, catalytic domain"/>
    <property type="match status" value="1"/>
</dbReference>
<feature type="domain" description="Mur ligase C-terminal" evidence="1">
    <location>
        <begin position="271"/>
        <end position="397"/>
    </location>
</feature>
<sequence length="429" mass="45515">MVDDAQGWRLDKPKEPQGRIGLPVIPVANFSQSLVTIADRFYGAPSLQLEVFGVSGRLGKTTLCHLASRGLEAELPCGVIDASVGIDLFAAHRRLDALRAQGLRAVLVELAPDRFADVGAGALRLSHLLLTHLGPGPSAGGLAQSIAQRLASPPTPGWVIANLDDPAQLGLIESLPASICVAGYALGSKAPRPSRCDLLLEAVRVETMPRGLRIQVRCLGGEGAQAAELEVGLIGEFNAANLLAVLALKCSRGLPLERAAQELASVRGVAGRMECFGGENAPLIVVDSAQTPAELERALSSLRRHGFRRIMTVVGCDGRMAADQRALVGGLVERLSDKVILTDNNPRGVAGERIVADILAGMTRADRVSVERQRGLAIRIAVARAAVGDAVLIVGKGQERVQDMGELKVHFSDRAQVVEALREWREGHH</sequence>
<dbReference type="InterPro" id="IPR036565">
    <property type="entry name" value="Mur-like_cat_sf"/>
</dbReference>
<organism evidence="2 3">
    <name type="scientific">Thiorhodococcus mannitoliphagus</name>
    <dbReference type="NCBI Taxonomy" id="329406"/>
    <lineage>
        <taxon>Bacteria</taxon>
        <taxon>Pseudomonadati</taxon>
        <taxon>Pseudomonadota</taxon>
        <taxon>Gammaproteobacteria</taxon>
        <taxon>Chromatiales</taxon>
        <taxon>Chromatiaceae</taxon>
        <taxon>Thiorhodococcus</taxon>
    </lineage>
</organism>
<dbReference type="Proteomes" id="UP000471640">
    <property type="component" value="Unassembled WGS sequence"/>
</dbReference>
<dbReference type="PANTHER" id="PTHR23135">
    <property type="entry name" value="MUR LIGASE FAMILY MEMBER"/>
    <property type="match status" value="1"/>
</dbReference>
<reference evidence="2 3" key="2">
    <citation type="submission" date="2020-02" db="EMBL/GenBank/DDBJ databases">
        <title>Genome sequences of Thiorhodococcus mannitoliphagus and Thiorhodococcus minor, purple sulfur photosynthetic bacteria in the gammaproteobacterial family, Chromatiaceae.</title>
        <authorList>
            <person name="Aviles F.A."/>
            <person name="Meyer T.E."/>
            <person name="Kyndt J.A."/>
        </authorList>
    </citation>
    <scope>NUCLEOTIDE SEQUENCE [LARGE SCALE GENOMIC DNA]</scope>
    <source>
        <strain evidence="2 3">DSM 18266</strain>
    </source>
</reference>
<accession>A0A6P1DKW6</accession>
<dbReference type="Pfam" id="PF02875">
    <property type="entry name" value="Mur_ligase_C"/>
    <property type="match status" value="1"/>
</dbReference>
<dbReference type="PANTHER" id="PTHR23135:SF4">
    <property type="entry name" value="UDP-N-ACETYLMURAMOYL-L-ALANYL-D-GLUTAMATE--2,6-DIAMINOPIMELATE LIGASE MURE HOMOLOG, CHLOROPLASTIC"/>
    <property type="match status" value="1"/>
</dbReference>
<comment type="caution">
    <text evidence="2">The sequence shown here is derived from an EMBL/GenBank/DDBJ whole genome shotgun (WGS) entry which is preliminary data.</text>
</comment>
<dbReference type="GO" id="GO:0005524">
    <property type="term" value="F:ATP binding"/>
    <property type="evidence" value="ECO:0007669"/>
    <property type="project" value="InterPro"/>
</dbReference>
<keyword evidence="2" id="KW-0436">Ligase</keyword>
<dbReference type="InterPro" id="IPR036615">
    <property type="entry name" value="Mur_ligase_C_dom_sf"/>
</dbReference>
<proteinExistence type="predicted"/>